<proteinExistence type="predicted"/>
<evidence type="ECO:0000313" key="3">
    <source>
        <dbReference type="Proteomes" id="UP000230607"/>
    </source>
</evidence>
<accession>A0A2H1FBR4</accession>
<dbReference type="EMBL" id="LT841358">
    <property type="protein sequence ID" value="SMH70208.1"/>
    <property type="molecule type" value="Genomic_DNA"/>
</dbReference>
<reference evidence="3" key="1">
    <citation type="submission" date="2017-03" db="EMBL/GenBank/DDBJ databases">
        <authorList>
            <person name="Herbold C."/>
        </authorList>
    </citation>
    <scope>NUCLEOTIDE SEQUENCE [LARGE SCALE GENOMIC DNA]</scope>
</reference>
<name>A0A2H1FBR4_9ARCH</name>
<keyword evidence="1" id="KW-1133">Transmembrane helix</keyword>
<dbReference type="RefSeq" id="WP_157926389.1">
    <property type="nucleotide sequence ID" value="NZ_LT841358.1"/>
</dbReference>
<dbReference type="AlphaFoldDB" id="A0A2H1FBR4"/>
<evidence type="ECO:0000313" key="2">
    <source>
        <dbReference type="EMBL" id="SMH70208.1"/>
    </source>
</evidence>
<sequence>MPNIRITIIFAVIVVAAVAGIAWPFLSNMKHFYILEPVQASQWHMGKGSEYTPEMVYQVSFNQTKFLADMKFLPVSGGNQQLLVKINPGNGTNEIDQTVNIGLVYYFVNTSAESKSYFDILNQSIFSMRDYATESKYLAKDAEWGDLYIGENEEKLKVTDSGKMSFKFGSANAFLLSYRIGANINKIWIVDNLPLPVKSEIYDPYGNLVYTYELVSLKAPSTPGFTS</sequence>
<evidence type="ECO:0000256" key="1">
    <source>
        <dbReference type="SAM" id="Phobius"/>
    </source>
</evidence>
<dbReference type="Proteomes" id="UP000230607">
    <property type="component" value="Chromosome 1"/>
</dbReference>
<keyword evidence="1" id="KW-0472">Membrane</keyword>
<keyword evidence="3" id="KW-1185">Reference proteome</keyword>
<feature type="transmembrane region" description="Helical" evidence="1">
    <location>
        <begin position="6"/>
        <end position="26"/>
    </location>
</feature>
<gene>
    <name evidence="2" type="ORF">NCS_10015</name>
</gene>
<dbReference type="OrthoDB" id="10915at2157"/>
<organism evidence="2 3">
    <name type="scientific">Candidatus Nitrosotalea okcheonensis</name>
    <dbReference type="NCBI Taxonomy" id="1903276"/>
    <lineage>
        <taxon>Archaea</taxon>
        <taxon>Nitrososphaerota</taxon>
        <taxon>Nitrososphaeria</taxon>
        <taxon>Nitrosotaleales</taxon>
        <taxon>Nitrosotaleaceae</taxon>
        <taxon>Nitrosotalea</taxon>
    </lineage>
</organism>
<keyword evidence="1" id="KW-0812">Transmembrane</keyword>
<protein>
    <submittedName>
        <fullName evidence="2">Uncharacterized protein</fullName>
    </submittedName>
</protein>